<evidence type="ECO:0000256" key="2">
    <source>
        <dbReference type="ARBA" id="ARBA00022763"/>
    </source>
</evidence>
<dbReference type="AlphaFoldDB" id="A0A4V4HNG4"/>
<reference evidence="4 5" key="1">
    <citation type="journal article" date="2018" name="Int. J. Syst. Evol. Microbiol.">
        <title>Glycomyces paridis sp. nov., isolated from the medicinal plant Paris polyphylla.</title>
        <authorList>
            <person name="Fang X.M."/>
            <person name="Bai J.L."/>
            <person name="Su J."/>
            <person name="Zhao L.L."/>
            <person name="Liu H.Y."/>
            <person name="Ma B.P."/>
            <person name="Zhang Y.Q."/>
            <person name="Yu L.Y."/>
        </authorList>
    </citation>
    <scope>NUCLEOTIDE SEQUENCE [LARGE SCALE GENOMIC DNA]</scope>
    <source>
        <strain evidence="4 5">CPCC 204357</strain>
    </source>
</reference>
<evidence type="ECO:0000256" key="1">
    <source>
        <dbReference type="ARBA" id="ARBA00006638"/>
    </source>
</evidence>
<keyword evidence="3" id="KW-0234">DNA repair</keyword>
<comment type="caution">
    <text evidence="4">The sequence shown here is derived from an EMBL/GenBank/DDBJ whole genome shotgun (WGS) entry which is preliminary data.</text>
</comment>
<dbReference type="SUPFAM" id="SSF54768">
    <property type="entry name" value="dsRNA-binding domain-like"/>
    <property type="match status" value="1"/>
</dbReference>
<evidence type="ECO:0000256" key="3">
    <source>
        <dbReference type="ARBA" id="ARBA00023204"/>
    </source>
</evidence>
<dbReference type="Pfam" id="PF04098">
    <property type="entry name" value="Rad52_Rad22"/>
    <property type="match status" value="1"/>
</dbReference>
<keyword evidence="2" id="KW-0227">DNA damage</keyword>
<dbReference type="GO" id="GO:0006302">
    <property type="term" value="P:double-strand break repair"/>
    <property type="evidence" value="ECO:0007669"/>
    <property type="project" value="UniProtKB-ARBA"/>
</dbReference>
<dbReference type="Proteomes" id="UP000305792">
    <property type="component" value="Unassembled WGS sequence"/>
</dbReference>
<name>A0A4V4HNG4_9ACTN</name>
<protein>
    <recommendedName>
        <fullName evidence="6">DNA repair protein Rad52</fullName>
    </recommendedName>
</protein>
<comment type="similarity">
    <text evidence="1">Belongs to the RAD52 family.</text>
</comment>
<dbReference type="EMBL" id="STGX01000016">
    <property type="protein sequence ID" value="THV25976.1"/>
    <property type="molecule type" value="Genomic_DNA"/>
</dbReference>
<accession>A0A4V4HNG4</accession>
<organism evidence="4 5">
    <name type="scientific">Glycomyces paridis</name>
    <dbReference type="NCBI Taxonomy" id="2126555"/>
    <lineage>
        <taxon>Bacteria</taxon>
        <taxon>Bacillati</taxon>
        <taxon>Actinomycetota</taxon>
        <taxon>Actinomycetes</taxon>
        <taxon>Glycomycetales</taxon>
        <taxon>Glycomycetaceae</taxon>
        <taxon>Glycomyces</taxon>
    </lineage>
</organism>
<dbReference type="InterPro" id="IPR041247">
    <property type="entry name" value="Rad52_fam"/>
</dbReference>
<dbReference type="InterPro" id="IPR042525">
    <property type="entry name" value="Rad52_Rad59_Rad22_sf"/>
</dbReference>
<dbReference type="Gene3D" id="3.30.390.80">
    <property type="entry name" value="DNA repair protein Rad52/59/22"/>
    <property type="match status" value="1"/>
</dbReference>
<dbReference type="GO" id="GO:0006310">
    <property type="term" value="P:DNA recombination"/>
    <property type="evidence" value="ECO:0007669"/>
    <property type="project" value="UniProtKB-ARBA"/>
</dbReference>
<sequence>MGPLGQLTDKQRAALLGRINPDRVKELKGMAHLEAWDIRRVLNKIFGICGWDFEVAETELVYHHSEEKKRRNGDGTYLAHTVVYRVTGRLILKDQYGYPIAHFDDGAAGDATNQPSVGDAHDMALKTAMSQALKRTAVNLGDQFGLSLYNDGSLHPTVVATLVPDAGDYTREPVEESA</sequence>
<dbReference type="RefSeq" id="WP_136531424.1">
    <property type="nucleotide sequence ID" value="NZ_STGX01000016.1"/>
</dbReference>
<dbReference type="OrthoDB" id="4224887at2"/>
<gene>
    <name evidence="4" type="ORF">E9998_19780</name>
</gene>
<keyword evidence="5" id="KW-1185">Reference proteome</keyword>
<evidence type="ECO:0000313" key="5">
    <source>
        <dbReference type="Proteomes" id="UP000305792"/>
    </source>
</evidence>
<proteinExistence type="inferred from homology"/>
<evidence type="ECO:0000313" key="4">
    <source>
        <dbReference type="EMBL" id="THV25976.1"/>
    </source>
</evidence>
<evidence type="ECO:0008006" key="6">
    <source>
        <dbReference type="Google" id="ProtNLM"/>
    </source>
</evidence>